<evidence type="ECO:0000313" key="4">
    <source>
        <dbReference type="Proteomes" id="UP000095009"/>
    </source>
</evidence>
<organism evidence="3 4">
    <name type="scientific">Nadsonia fulvescens var. elongata DSM 6958</name>
    <dbReference type="NCBI Taxonomy" id="857566"/>
    <lineage>
        <taxon>Eukaryota</taxon>
        <taxon>Fungi</taxon>
        <taxon>Dikarya</taxon>
        <taxon>Ascomycota</taxon>
        <taxon>Saccharomycotina</taxon>
        <taxon>Dipodascomycetes</taxon>
        <taxon>Dipodascales</taxon>
        <taxon>Dipodascales incertae sedis</taxon>
        <taxon>Nadsonia</taxon>
    </lineage>
</organism>
<gene>
    <name evidence="3" type="ORF">NADFUDRAFT_26715</name>
</gene>
<dbReference type="InterPro" id="IPR036812">
    <property type="entry name" value="NAD(P)_OxRdtase_dom_sf"/>
</dbReference>
<protein>
    <submittedName>
        <fullName evidence="3">Aldo/keto reductase</fullName>
    </submittedName>
</protein>
<dbReference type="GO" id="GO:0005829">
    <property type="term" value="C:cytosol"/>
    <property type="evidence" value="ECO:0007669"/>
    <property type="project" value="TreeGrafter"/>
</dbReference>
<reference evidence="3 4" key="1">
    <citation type="journal article" date="2016" name="Proc. Natl. Acad. Sci. U.S.A.">
        <title>Comparative genomics of biotechnologically important yeasts.</title>
        <authorList>
            <person name="Riley R."/>
            <person name="Haridas S."/>
            <person name="Wolfe K.H."/>
            <person name="Lopes M.R."/>
            <person name="Hittinger C.T."/>
            <person name="Goeker M."/>
            <person name="Salamov A.A."/>
            <person name="Wisecaver J.H."/>
            <person name="Long T.M."/>
            <person name="Calvey C.H."/>
            <person name="Aerts A.L."/>
            <person name="Barry K.W."/>
            <person name="Choi C."/>
            <person name="Clum A."/>
            <person name="Coughlan A.Y."/>
            <person name="Deshpande S."/>
            <person name="Douglass A.P."/>
            <person name="Hanson S.J."/>
            <person name="Klenk H.-P."/>
            <person name="LaButti K.M."/>
            <person name="Lapidus A."/>
            <person name="Lindquist E.A."/>
            <person name="Lipzen A.M."/>
            <person name="Meier-Kolthoff J.P."/>
            <person name="Ohm R.A."/>
            <person name="Otillar R.P."/>
            <person name="Pangilinan J.L."/>
            <person name="Peng Y."/>
            <person name="Rokas A."/>
            <person name="Rosa C.A."/>
            <person name="Scheuner C."/>
            <person name="Sibirny A.A."/>
            <person name="Slot J.C."/>
            <person name="Stielow J.B."/>
            <person name="Sun H."/>
            <person name="Kurtzman C.P."/>
            <person name="Blackwell M."/>
            <person name="Grigoriev I.V."/>
            <person name="Jeffries T.W."/>
        </authorList>
    </citation>
    <scope>NUCLEOTIDE SEQUENCE [LARGE SCALE GENOMIC DNA]</scope>
    <source>
        <strain evidence="3 4">DSM 6958</strain>
    </source>
</reference>
<dbReference type="AlphaFoldDB" id="A0A1E3PH73"/>
<accession>A0A1E3PH73</accession>
<sequence length="345" mass="38223">MSSISTSKNLTPIGPVGGKIVESLANLPPIILGGGIFNYQYHERPDDLQCSNILKRCFELGIRAIDTSAYYGPSEGILGEGLEAIKDVYPRDSYYLCTKAGRDYEKGFDYSKEWIRESVIRSCQRLKTSYLDVVYLHDIEFVPTSGIIEALTELFKLKNSGVIRHVGITGYPVKLLVQVAQLVKDNKAISNGEPLDIVLSYSNLCLQNTTLKSYISGFEDAGIKCILNASPLSMSLLRSGTVHDFHPADEKLKKTAADAAKYTASEGVELASLATRFAYREWEPRPTVFGLSSVEEVEQAVDEFWASKDSKTSLKDGKLVQHVQHIFGETLNSVWESGIPHEDLN</sequence>
<evidence type="ECO:0000259" key="2">
    <source>
        <dbReference type="Pfam" id="PF00248"/>
    </source>
</evidence>
<dbReference type="CDD" id="cd19164">
    <property type="entry name" value="AKR_ARA2"/>
    <property type="match status" value="1"/>
</dbReference>
<feature type="domain" description="NADP-dependent oxidoreductase" evidence="2">
    <location>
        <begin position="29"/>
        <end position="304"/>
    </location>
</feature>
<dbReference type="Pfam" id="PF00248">
    <property type="entry name" value="Aldo_ket_red"/>
    <property type="match status" value="1"/>
</dbReference>
<dbReference type="EMBL" id="KV454411">
    <property type="protein sequence ID" value="ODQ64765.1"/>
    <property type="molecule type" value="Genomic_DNA"/>
</dbReference>
<dbReference type="OrthoDB" id="5286008at2759"/>
<dbReference type="PANTHER" id="PTHR42686">
    <property type="entry name" value="GH17980P-RELATED"/>
    <property type="match status" value="1"/>
</dbReference>
<keyword evidence="1" id="KW-0560">Oxidoreductase</keyword>
<dbReference type="Gene3D" id="3.20.20.100">
    <property type="entry name" value="NADP-dependent oxidoreductase domain"/>
    <property type="match status" value="1"/>
</dbReference>
<dbReference type="InterPro" id="IPR023210">
    <property type="entry name" value="NADP_OxRdtase_dom"/>
</dbReference>
<dbReference type="SUPFAM" id="SSF51430">
    <property type="entry name" value="NAD(P)-linked oxidoreductase"/>
    <property type="match status" value="1"/>
</dbReference>
<evidence type="ECO:0000256" key="1">
    <source>
        <dbReference type="ARBA" id="ARBA00023002"/>
    </source>
</evidence>
<dbReference type="GO" id="GO:0070485">
    <property type="term" value="P:dehydro-D-arabinono-1,4-lactone biosynthetic process"/>
    <property type="evidence" value="ECO:0007669"/>
    <property type="project" value="TreeGrafter"/>
</dbReference>
<dbReference type="PANTHER" id="PTHR42686:SF1">
    <property type="entry name" value="GH17980P-RELATED"/>
    <property type="match status" value="1"/>
</dbReference>
<dbReference type="GO" id="GO:0045290">
    <property type="term" value="F:D-arabinose 1-dehydrogenase [NAD(P)+] activity"/>
    <property type="evidence" value="ECO:0007669"/>
    <property type="project" value="InterPro"/>
</dbReference>
<evidence type="ECO:0000313" key="3">
    <source>
        <dbReference type="EMBL" id="ODQ64765.1"/>
    </source>
</evidence>
<dbReference type="Proteomes" id="UP000095009">
    <property type="component" value="Unassembled WGS sequence"/>
</dbReference>
<keyword evidence="4" id="KW-1185">Reference proteome</keyword>
<dbReference type="InterPro" id="IPR020471">
    <property type="entry name" value="AKR"/>
</dbReference>
<name>A0A1E3PH73_9ASCO</name>
<dbReference type="InterPro" id="IPR044480">
    <property type="entry name" value="Ara2-like"/>
</dbReference>
<dbReference type="STRING" id="857566.A0A1E3PH73"/>
<proteinExistence type="predicted"/>